<sequence length="316" mass="34198">MKKLIFSIIALLLGGVVLAQTPEKNKQTLRKIYTAFNTGNFADLDNLISKNSVDHALVAGMPSGLEGSKAMFTAFKEAYPDGMITVLDMVAEGDYVVAYTEFSGTNKGAFMGMAATGKSVKIKSMDLAKFDKMGKGIEHWGQDDNLAMMQQLGVAPLAQPLPDLPSPAFATGKGMKTTPEQNKMMSAAFFAAYSSHNIDKDLTLLAPDFKLWWNSESVAHGAGTYKMIGETYLKAFPDVTWTPVIQIAEGDKVASYCLFSGTHTGELMGIPASNRKMNTQGFVIDRYKDGKIAERIQIGDDLSVLQQIGAIPTPAK</sequence>
<evidence type="ECO:0000313" key="3">
    <source>
        <dbReference type="Proteomes" id="UP000436006"/>
    </source>
</evidence>
<evidence type="ECO:0008006" key="4">
    <source>
        <dbReference type="Google" id="ProtNLM"/>
    </source>
</evidence>
<comment type="caution">
    <text evidence="2">The sequence shown here is derived from an EMBL/GenBank/DDBJ whole genome shotgun (WGS) entry which is preliminary data.</text>
</comment>
<dbReference type="InterPro" id="IPR009959">
    <property type="entry name" value="Cyclase_SnoaL-like"/>
</dbReference>
<dbReference type="GO" id="GO:0030638">
    <property type="term" value="P:polyketide metabolic process"/>
    <property type="evidence" value="ECO:0007669"/>
    <property type="project" value="InterPro"/>
</dbReference>
<dbReference type="InterPro" id="IPR032710">
    <property type="entry name" value="NTF2-like_dom_sf"/>
</dbReference>
<dbReference type="Pfam" id="PF07366">
    <property type="entry name" value="SnoaL"/>
    <property type="match status" value="2"/>
</dbReference>
<dbReference type="AlphaFoldDB" id="A0A7K1SFH9"/>
<dbReference type="RefSeq" id="WP_157587299.1">
    <property type="nucleotide sequence ID" value="NZ_WPIN01000008.1"/>
</dbReference>
<dbReference type="EMBL" id="WPIN01000008">
    <property type="protein sequence ID" value="MVM32575.1"/>
    <property type="molecule type" value="Genomic_DNA"/>
</dbReference>
<name>A0A7K1SFH9_9BACT</name>
<keyword evidence="1" id="KW-0732">Signal</keyword>
<feature type="signal peptide" evidence="1">
    <location>
        <begin position="1"/>
        <end position="19"/>
    </location>
</feature>
<organism evidence="2 3">
    <name type="scientific">Spirosoma arboris</name>
    <dbReference type="NCBI Taxonomy" id="2682092"/>
    <lineage>
        <taxon>Bacteria</taxon>
        <taxon>Pseudomonadati</taxon>
        <taxon>Bacteroidota</taxon>
        <taxon>Cytophagia</taxon>
        <taxon>Cytophagales</taxon>
        <taxon>Cytophagaceae</taxon>
        <taxon>Spirosoma</taxon>
    </lineage>
</organism>
<dbReference type="PANTHER" id="PTHR38436">
    <property type="entry name" value="POLYKETIDE CYCLASE SNOAL-LIKE DOMAIN"/>
    <property type="match status" value="1"/>
</dbReference>
<dbReference type="Gene3D" id="3.10.450.50">
    <property type="match status" value="2"/>
</dbReference>
<dbReference type="PANTHER" id="PTHR38436:SF1">
    <property type="entry name" value="ESTER CYCLASE"/>
    <property type="match status" value="1"/>
</dbReference>
<gene>
    <name evidence="2" type="ORF">GO755_21220</name>
</gene>
<keyword evidence="3" id="KW-1185">Reference proteome</keyword>
<dbReference type="SUPFAM" id="SSF54427">
    <property type="entry name" value="NTF2-like"/>
    <property type="match status" value="2"/>
</dbReference>
<protein>
    <recommendedName>
        <fullName evidence="4">Ester cyclase</fullName>
    </recommendedName>
</protein>
<evidence type="ECO:0000313" key="2">
    <source>
        <dbReference type="EMBL" id="MVM32575.1"/>
    </source>
</evidence>
<accession>A0A7K1SFH9</accession>
<reference evidence="2 3" key="1">
    <citation type="submission" date="2019-12" db="EMBL/GenBank/DDBJ databases">
        <title>Spirosoma sp. HMF4905 genome sequencing and assembly.</title>
        <authorList>
            <person name="Kang H."/>
            <person name="Cha I."/>
            <person name="Kim H."/>
            <person name="Joh K."/>
        </authorList>
    </citation>
    <scope>NUCLEOTIDE SEQUENCE [LARGE SCALE GENOMIC DNA]</scope>
    <source>
        <strain evidence="2 3">HMF4905</strain>
    </source>
</reference>
<evidence type="ECO:0000256" key="1">
    <source>
        <dbReference type="SAM" id="SignalP"/>
    </source>
</evidence>
<feature type="chain" id="PRO_5029775056" description="Ester cyclase" evidence="1">
    <location>
        <begin position="20"/>
        <end position="316"/>
    </location>
</feature>
<proteinExistence type="predicted"/>
<dbReference type="Proteomes" id="UP000436006">
    <property type="component" value="Unassembled WGS sequence"/>
</dbReference>